<accession>A0A1G6RNA3</accession>
<organism evidence="2 3">
    <name type="scientific">Prauserella marina</name>
    <dbReference type="NCBI Taxonomy" id="530584"/>
    <lineage>
        <taxon>Bacteria</taxon>
        <taxon>Bacillati</taxon>
        <taxon>Actinomycetota</taxon>
        <taxon>Actinomycetes</taxon>
        <taxon>Pseudonocardiales</taxon>
        <taxon>Pseudonocardiaceae</taxon>
        <taxon>Prauserella</taxon>
    </lineage>
</organism>
<protein>
    <submittedName>
        <fullName evidence="2">Uncharacterized protein</fullName>
    </submittedName>
</protein>
<reference evidence="2 3" key="1">
    <citation type="submission" date="2016-10" db="EMBL/GenBank/DDBJ databases">
        <authorList>
            <person name="de Groot N.N."/>
        </authorList>
    </citation>
    <scope>NUCLEOTIDE SEQUENCE [LARGE SCALE GENOMIC DNA]</scope>
    <source>
        <strain evidence="2 3">CGMCC 4.5506</strain>
    </source>
</reference>
<evidence type="ECO:0000313" key="3">
    <source>
        <dbReference type="Proteomes" id="UP000199494"/>
    </source>
</evidence>
<dbReference type="EMBL" id="FMZE01000005">
    <property type="protein sequence ID" value="SDD05426.1"/>
    <property type="molecule type" value="Genomic_DNA"/>
</dbReference>
<gene>
    <name evidence="2" type="ORF">SAMN05421630_105361</name>
</gene>
<dbReference type="Proteomes" id="UP000199494">
    <property type="component" value="Unassembled WGS sequence"/>
</dbReference>
<proteinExistence type="predicted"/>
<dbReference type="AlphaFoldDB" id="A0A1G6RNA3"/>
<evidence type="ECO:0000313" key="2">
    <source>
        <dbReference type="EMBL" id="SDD05426.1"/>
    </source>
</evidence>
<name>A0A1G6RNA3_9PSEU</name>
<feature type="compositionally biased region" description="Low complexity" evidence="1">
    <location>
        <begin position="176"/>
        <end position="186"/>
    </location>
</feature>
<feature type="region of interest" description="Disordered" evidence="1">
    <location>
        <begin position="174"/>
        <end position="204"/>
    </location>
</feature>
<keyword evidence="3" id="KW-1185">Reference proteome</keyword>
<feature type="region of interest" description="Disordered" evidence="1">
    <location>
        <begin position="1"/>
        <end position="44"/>
    </location>
</feature>
<sequence>MSSPDGDAIETTVGSQHPPSPRRRSCPRTGAVLPHSRRRGNPRPYALAAAQATSLARDLSAERGAPLGTRVQAAEFCVRDGDIRAQDGDIRVRGGEMRIQDGEKRIRCPGHRHRALTTRATSNQSADRSSRGYRICTVACTRTAFRTARSAFAATSRGAGSGALEPVMTARRGRGARPADPAAPQPGFLPTVTELGGASGRGSPRFDVSVRGPRALTADLAVLSADLAVLGADLAVLGADLDGLSADLAVLGGGLARRWPGTSAGQAASKSVSSLATCSVSTRKPS</sequence>
<evidence type="ECO:0000256" key="1">
    <source>
        <dbReference type="SAM" id="MobiDB-lite"/>
    </source>
</evidence>